<keyword evidence="7" id="KW-0808">Transferase</keyword>
<reference evidence="9 10" key="1">
    <citation type="submission" date="2019-04" db="EMBL/GenBank/DDBJ databases">
        <title>Microbes associate with the intestines of laboratory mice.</title>
        <authorList>
            <person name="Navarre W."/>
            <person name="Wong E."/>
            <person name="Huang K."/>
            <person name="Tropini C."/>
            <person name="Ng K."/>
            <person name="Yu B."/>
        </authorList>
    </citation>
    <scope>NUCLEOTIDE SEQUENCE [LARGE SCALE GENOMIC DNA]</scope>
    <source>
        <strain evidence="9 10">NM50_B9-20</strain>
    </source>
</reference>
<evidence type="ECO:0000256" key="7">
    <source>
        <dbReference type="PIRNR" id="PIRNR016636"/>
    </source>
</evidence>
<dbReference type="PIRSF" id="PIRSF016636">
    <property type="entry name" value="AlgI_DltB"/>
    <property type="match status" value="1"/>
</dbReference>
<feature type="transmembrane region" description="Helical" evidence="8">
    <location>
        <begin position="48"/>
        <end position="65"/>
    </location>
</feature>
<dbReference type="EMBL" id="SRYR01000001">
    <property type="protein sequence ID" value="TGY44537.1"/>
    <property type="molecule type" value="Genomic_DNA"/>
</dbReference>
<evidence type="ECO:0000256" key="1">
    <source>
        <dbReference type="ARBA" id="ARBA00004651"/>
    </source>
</evidence>
<dbReference type="PANTHER" id="PTHR13285">
    <property type="entry name" value="ACYLTRANSFERASE"/>
    <property type="match status" value="1"/>
</dbReference>
<dbReference type="AlphaFoldDB" id="A0A4S2DQ36"/>
<proteinExistence type="inferred from homology"/>
<keyword evidence="5 8" id="KW-1133">Transmembrane helix</keyword>
<accession>A0A4S2DQ36</accession>
<dbReference type="InterPro" id="IPR004299">
    <property type="entry name" value="MBOAT_fam"/>
</dbReference>
<keyword evidence="10" id="KW-1185">Reference proteome</keyword>
<feature type="transmembrane region" description="Helical" evidence="8">
    <location>
        <begin position="6"/>
        <end position="22"/>
    </location>
</feature>
<dbReference type="InterPro" id="IPR028362">
    <property type="entry name" value="AlgI"/>
</dbReference>
<dbReference type="GO" id="GO:0016746">
    <property type="term" value="F:acyltransferase activity"/>
    <property type="evidence" value="ECO:0007669"/>
    <property type="project" value="UniProtKB-KW"/>
</dbReference>
<dbReference type="InterPro" id="IPR024194">
    <property type="entry name" value="Ac/AlaTfrase_AlgI/DltB"/>
</dbReference>
<dbReference type="RefSeq" id="WP_136005784.1">
    <property type="nucleotide sequence ID" value="NZ_SRYR01000001.1"/>
</dbReference>
<feature type="transmembrane region" description="Helical" evidence="8">
    <location>
        <begin position="116"/>
        <end position="134"/>
    </location>
</feature>
<protein>
    <submittedName>
        <fullName evidence="9">MBOAT family protein</fullName>
    </submittedName>
</protein>
<evidence type="ECO:0000313" key="9">
    <source>
        <dbReference type="EMBL" id="TGY44537.1"/>
    </source>
</evidence>
<feature type="transmembrane region" description="Helical" evidence="8">
    <location>
        <begin position="436"/>
        <end position="455"/>
    </location>
</feature>
<comment type="subcellular location">
    <subcellularLocation>
        <location evidence="1">Cell membrane</location>
        <topology evidence="1">Multi-pass membrane protein</topology>
    </subcellularLocation>
</comment>
<dbReference type="InterPro" id="IPR051085">
    <property type="entry name" value="MB_O-acyltransferase"/>
</dbReference>
<dbReference type="PIRSF" id="PIRSF500217">
    <property type="entry name" value="AlgI"/>
    <property type="match status" value="1"/>
</dbReference>
<dbReference type="GO" id="GO:0005886">
    <property type="term" value="C:plasma membrane"/>
    <property type="evidence" value="ECO:0007669"/>
    <property type="project" value="UniProtKB-SubCell"/>
</dbReference>
<dbReference type="GO" id="GO:0042121">
    <property type="term" value="P:alginic acid biosynthetic process"/>
    <property type="evidence" value="ECO:0007669"/>
    <property type="project" value="InterPro"/>
</dbReference>
<evidence type="ECO:0000313" key="10">
    <source>
        <dbReference type="Proteomes" id="UP000306888"/>
    </source>
</evidence>
<feature type="transmembrane region" description="Helical" evidence="8">
    <location>
        <begin position="397"/>
        <end position="416"/>
    </location>
</feature>
<name>A0A4S2DQ36_9CLOT</name>
<feature type="transmembrane region" description="Helical" evidence="8">
    <location>
        <begin position="27"/>
        <end position="42"/>
    </location>
</feature>
<evidence type="ECO:0000256" key="4">
    <source>
        <dbReference type="ARBA" id="ARBA00022692"/>
    </source>
</evidence>
<evidence type="ECO:0000256" key="5">
    <source>
        <dbReference type="ARBA" id="ARBA00022989"/>
    </source>
</evidence>
<organism evidence="9 10">
    <name type="scientific">Clostridium sartagoforme</name>
    <dbReference type="NCBI Taxonomy" id="84031"/>
    <lineage>
        <taxon>Bacteria</taxon>
        <taxon>Bacillati</taxon>
        <taxon>Bacillota</taxon>
        <taxon>Clostridia</taxon>
        <taxon>Eubacteriales</taxon>
        <taxon>Clostridiaceae</taxon>
        <taxon>Clostridium</taxon>
    </lineage>
</organism>
<feature type="transmembrane region" description="Helical" evidence="8">
    <location>
        <begin position="77"/>
        <end position="96"/>
    </location>
</feature>
<dbReference type="Proteomes" id="UP000306888">
    <property type="component" value="Unassembled WGS sequence"/>
</dbReference>
<sequence>MVFSSLAFIFVFLPIVLLVYYISPYKYKNIILLIFSIIFYTLGEPRYIFLIILSMIVNYILSILIYKNRYNIEKKRLILFTITLINIAILVFFKYYSFIIENINIVFNVNLNVREISLPLGISFYTFQLISYIVDVYKGKVIPQSNIIKFSLYVLMFPQLVAGPIVKYSDIEKEIEYRKVTIYKFGQGVERFIIGLAKKVLIANNLGAIWMEVKSVNIDNLSLLAAWIGIVAFTLQIYFDFSGYSDMAIGLGKMFGFDFLENFNYPYMSKSITEFWRRWHISLGSWFKEYLYIPLGGNRRGNLIQLRNIIIVWLTTGLWHGASWNFIVWGLYFGFILYFEKFFLKKLLHKLPKYICHLYTMIIVTIGWVFFDANNLSSAIEYIKVMFGFGHVTVDKLGAYLISTNIILIILSIVLATDILKKSIENIMKFFKTKDLVLIVFIEFIIFIVSIAYLVSETYNPFLYFRF</sequence>
<evidence type="ECO:0000256" key="3">
    <source>
        <dbReference type="ARBA" id="ARBA00022475"/>
    </source>
</evidence>
<comment type="similarity">
    <text evidence="2 7">Belongs to the membrane-bound acyltransferase family.</text>
</comment>
<keyword evidence="3 7" id="KW-1003">Cell membrane</keyword>
<feature type="transmembrane region" description="Helical" evidence="8">
    <location>
        <begin position="322"/>
        <end position="339"/>
    </location>
</feature>
<keyword evidence="6 7" id="KW-0472">Membrane</keyword>
<gene>
    <name evidence="9" type="ORF">E5347_06895</name>
</gene>
<dbReference type="Pfam" id="PF03062">
    <property type="entry name" value="MBOAT"/>
    <property type="match status" value="1"/>
</dbReference>
<evidence type="ECO:0000256" key="2">
    <source>
        <dbReference type="ARBA" id="ARBA00010323"/>
    </source>
</evidence>
<dbReference type="PANTHER" id="PTHR13285:SF18">
    <property type="entry name" value="PROTEIN-CYSTEINE N-PALMITOYLTRANSFERASE RASP"/>
    <property type="match status" value="1"/>
</dbReference>
<feature type="transmembrane region" description="Helical" evidence="8">
    <location>
        <begin position="221"/>
        <end position="239"/>
    </location>
</feature>
<feature type="transmembrane region" description="Helical" evidence="8">
    <location>
        <begin position="351"/>
        <end position="371"/>
    </location>
</feature>
<keyword evidence="7" id="KW-0012">Acyltransferase</keyword>
<keyword evidence="4 8" id="KW-0812">Transmembrane</keyword>
<dbReference type="OrthoDB" id="9805788at2"/>
<evidence type="ECO:0000256" key="8">
    <source>
        <dbReference type="SAM" id="Phobius"/>
    </source>
</evidence>
<comment type="caution">
    <text evidence="9">The sequence shown here is derived from an EMBL/GenBank/DDBJ whole genome shotgun (WGS) entry which is preliminary data.</text>
</comment>
<evidence type="ECO:0000256" key="6">
    <source>
        <dbReference type="ARBA" id="ARBA00023136"/>
    </source>
</evidence>